<proteinExistence type="predicted"/>
<dbReference type="EMBL" id="CAJNOO010000297">
    <property type="protein sequence ID" value="CAF0894429.1"/>
    <property type="molecule type" value="Genomic_DNA"/>
</dbReference>
<reference evidence="5" key="1">
    <citation type="submission" date="2021-02" db="EMBL/GenBank/DDBJ databases">
        <authorList>
            <person name="Nowell W R."/>
        </authorList>
    </citation>
    <scope>NUCLEOTIDE SEQUENCE</scope>
</reference>
<gene>
    <name evidence="8" type="ORF">FNK824_LOCUS402</name>
    <name evidence="9" type="ORF">JBS370_LOCUS13380</name>
    <name evidence="6" type="ORF">JXQ802_LOCUS31970</name>
    <name evidence="7" type="ORF">OTI717_LOCUS2363</name>
    <name evidence="3" type="ORF">RFH988_LOCUS8658</name>
    <name evidence="5" type="ORF">SEV965_LOCUS11251</name>
    <name evidence="4" type="ORF">ZHD862_LOCUS11796</name>
</gene>
<dbReference type="SUPFAM" id="SSF52058">
    <property type="entry name" value="L domain-like"/>
    <property type="match status" value="1"/>
</dbReference>
<dbReference type="InterPro" id="IPR003591">
    <property type="entry name" value="Leu-rich_rpt_typical-subtyp"/>
</dbReference>
<organism evidence="5 11">
    <name type="scientific">Rotaria sordida</name>
    <dbReference type="NCBI Taxonomy" id="392033"/>
    <lineage>
        <taxon>Eukaryota</taxon>
        <taxon>Metazoa</taxon>
        <taxon>Spiralia</taxon>
        <taxon>Gnathifera</taxon>
        <taxon>Rotifera</taxon>
        <taxon>Eurotatoria</taxon>
        <taxon>Bdelloidea</taxon>
        <taxon>Philodinida</taxon>
        <taxon>Philodinidae</taxon>
        <taxon>Rotaria</taxon>
    </lineage>
</organism>
<dbReference type="EMBL" id="CAJOBE010000016">
    <property type="protein sequence ID" value="CAF3539736.1"/>
    <property type="molecule type" value="Genomic_DNA"/>
</dbReference>
<sequence>MDYDDIEKYIQHIIDIKETSLNLSNRSLRAVPFSVSLCSFLQNLYLNNNELIIPPTEQLSSLINLETLSLEHNQLTILPDTLWNLTSLIRLNLSHNPLGQISLQLGQLKNLHELWLTNINLYDIPLNIFNNLNQLEKLSLKSNHLQRLPIDIGQLIELHWLSIEDNELNDLPDCLQDCLNLSYLNLNGNHFIHIPSIIGKISSLNIICLQRNAIAEINDDTLLMFSNMTKVDLRENPLVDKPKHWKGLEFIKVGRCIDVISFDEENDENYSESLSSSHDDNLE</sequence>
<dbReference type="EMBL" id="CAJOAX010000114">
    <property type="protein sequence ID" value="CAF3512901.1"/>
    <property type="molecule type" value="Genomic_DNA"/>
</dbReference>
<dbReference type="Proteomes" id="UP000663882">
    <property type="component" value="Unassembled WGS sequence"/>
</dbReference>
<keyword evidence="1" id="KW-0433">Leucine-rich repeat</keyword>
<dbReference type="Pfam" id="PF13855">
    <property type="entry name" value="LRR_8"/>
    <property type="match status" value="1"/>
</dbReference>
<accession>A0A814HF75</accession>
<dbReference type="Proteomes" id="UP000663889">
    <property type="component" value="Unassembled WGS sequence"/>
</dbReference>
<dbReference type="PANTHER" id="PTHR48051:SF48">
    <property type="entry name" value="MULTIFUNCTIONAL ROCO FAMILY SIGNALING REGULATOR 1"/>
    <property type="match status" value="1"/>
</dbReference>
<protein>
    <submittedName>
        <fullName evidence="5">Uncharacterized protein</fullName>
    </submittedName>
</protein>
<dbReference type="EMBL" id="CAJNOT010000452">
    <property type="protein sequence ID" value="CAF0986648.1"/>
    <property type="molecule type" value="Genomic_DNA"/>
</dbReference>
<dbReference type="AlphaFoldDB" id="A0A814HF75"/>
<dbReference type="Gene3D" id="3.80.10.10">
    <property type="entry name" value="Ribonuclease Inhibitor"/>
    <property type="match status" value="2"/>
</dbReference>
<evidence type="ECO:0000313" key="7">
    <source>
        <dbReference type="EMBL" id="CAF3512901.1"/>
    </source>
</evidence>
<dbReference type="Proteomes" id="UP000663836">
    <property type="component" value="Unassembled WGS sequence"/>
</dbReference>
<dbReference type="InterPro" id="IPR032675">
    <property type="entry name" value="LRR_dom_sf"/>
</dbReference>
<dbReference type="Proteomes" id="UP000663874">
    <property type="component" value="Unassembled WGS sequence"/>
</dbReference>
<dbReference type="PROSITE" id="PS51450">
    <property type="entry name" value="LRR"/>
    <property type="match status" value="1"/>
</dbReference>
<dbReference type="Proteomes" id="UP000663823">
    <property type="component" value="Unassembled WGS sequence"/>
</dbReference>
<evidence type="ECO:0000256" key="2">
    <source>
        <dbReference type="ARBA" id="ARBA00022737"/>
    </source>
</evidence>
<dbReference type="EMBL" id="CAJOBD010001142">
    <property type="protein sequence ID" value="CAF3765597.1"/>
    <property type="molecule type" value="Genomic_DNA"/>
</dbReference>
<dbReference type="Proteomes" id="UP000663870">
    <property type="component" value="Unassembled WGS sequence"/>
</dbReference>
<evidence type="ECO:0000313" key="5">
    <source>
        <dbReference type="EMBL" id="CAF1010119.1"/>
    </source>
</evidence>
<keyword evidence="2" id="KW-0677">Repeat</keyword>
<dbReference type="InterPro" id="IPR001611">
    <property type="entry name" value="Leu-rich_rpt"/>
</dbReference>
<evidence type="ECO:0000313" key="6">
    <source>
        <dbReference type="EMBL" id="CAF1348700.1"/>
    </source>
</evidence>
<dbReference type="GO" id="GO:0005737">
    <property type="term" value="C:cytoplasm"/>
    <property type="evidence" value="ECO:0007669"/>
    <property type="project" value="TreeGrafter"/>
</dbReference>
<dbReference type="EMBL" id="CAJNOU010000480">
    <property type="protein sequence ID" value="CAF1010119.1"/>
    <property type="molecule type" value="Genomic_DNA"/>
</dbReference>
<dbReference type="EMBL" id="CAJNOL010001383">
    <property type="protein sequence ID" value="CAF1348700.1"/>
    <property type="molecule type" value="Genomic_DNA"/>
</dbReference>
<dbReference type="InterPro" id="IPR050216">
    <property type="entry name" value="LRR_domain-containing"/>
</dbReference>
<evidence type="ECO:0000313" key="11">
    <source>
        <dbReference type="Proteomes" id="UP000663889"/>
    </source>
</evidence>
<dbReference type="PANTHER" id="PTHR48051">
    <property type="match status" value="1"/>
</dbReference>
<evidence type="ECO:0000313" key="3">
    <source>
        <dbReference type="EMBL" id="CAF0894429.1"/>
    </source>
</evidence>
<dbReference type="OrthoDB" id="40118at2759"/>
<keyword evidence="10" id="KW-1185">Reference proteome</keyword>
<dbReference type="SMART" id="SM00369">
    <property type="entry name" value="LRR_TYP"/>
    <property type="match status" value="5"/>
</dbReference>
<name>A0A814HF75_9BILA</name>
<evidence type="ECO:0000313" key="4">
    <source>
        <dbReference type="EMBL" id="CAF0986648.1"/>
    </source>
</evidence>
<comment type="caution">
    <text evidence="5">The sequence shown here is derived from an EMBL/GenBank/DDBJ whole genome shotgun (WGS) entry which is preliminary data.</text>
</comment>
<evidence type="ECO:0000313" key="10">
    <source>
        <dbReference type="Proteomes" id="UP000663870"/>
    </source>
</evidence>
<evidence type="ECO:0000313" key="9">
    <source>
        <dbReference type="EMBL" id="CAF3765597.1"/>
    </source>
</evidence>
<evidence type="ECO:0000256" key="1">
    <source>
        <dbReference type="ARBA" id="ARBA00022614"/>
    </source>
</evidence>
<evidence type="ECO:0000313" key="8">
    <source>
        <dbReference type="EMBL" id="CAF3539736.1"/>
    </source>
</evidence>
<dbReference type="Proteomes" id="UP000663864">
    <property type="component" value="Unassembled WGS sequence"/>
</dbReference>
<dbReference type="Pfam" id="PF00560">
    <property type="entry name" value="LRR_1"/>
    <property type="match status" value="1"/>
</dbReference>